<dbReference type="OrthoDB" id="6379886at2759"/>
<organism evidence="2 3">
    <name type="scientific">Portunus trituberculatus</name>
    <name type="common">Swimming crab</name>
    <name type="synonym">Neptunus trituberculatus</name>
    <dbReference type="NCBI Taxonomy" id="210409"/>
    <lineage>
        <taxon>Eukaryota</taxon>
        <taxon>Metazoa</taxon>
        <taxon>Ecdysozoa</taxon>
        <taxon>Arthropoda</taxon>
        <taxon>Crustacea</taxon>
        <taxon>Multicrustacea</taxon>
        <taxon>Malacostraca</taxon>
        <taxon>Eumalacostraca</taxon>
        <taxon>Eucarida</taxon>
        <taxon>Decapoda</taxon>
        <taxon>Pleocyemata</taxon>
        <taxon>Brachyura</taxon>
        <taxon>Eubrachyura</taxon>
        <taxon>Portunoidea</taxon>
        <taxon>Portunidae</taxon>
        <taxon>Portuninae</taxon>
        <taxon>Portunus</taxon>
    </lineage>
</organism>
<sequence length="109" mass="12428">MRQRFVTGNQGGKVRLPQGADPYHPKFTQGTVKHSDSVMVWGTFGYHGKDKLVVLPKNNTVNKERYLELLCDHLEDCFDACKSEVFMQDGAPAHTAKLIKEWFEFVVVD</sequence>
<keyword evidence="3" id="KW-1185">Reference proteome</keyword>
<evidence type="ECO:0000313" key="2">
    <source>
        <dbReference type="EMBL" id="MPC44230.1"/>
    </source>
</evidence>
<dbReference type="Gene3D" id="3.30.420.10">
    <property type="entry name" value="Ribonuclease H-like superfamily/Ribonuclease H"/>
    <property type="match status" value="1"/>
</dbReference>
<dbReference type="AlphaFoldDB" id="A0A5B7F9D1"/>
<name>A0A5B7F9D1_PORTR</name>
<proteinExistence type="predicted"/>
<dbReference type="GO" id="GO:0003676">
    <property type="term" value="F:nucleic acid binding"/>
    <property type="evidence" value="ECO:0007669"/>
    <property type="project" value="InterPro"/>
</dbReference>
<reference evidence="2 3" key="1">
    <citation type="submission" date="2019-05" db="EMBL/GenBank/DDBJ databases">
        <title>Another draft genome of Portunus trituberculatus and its Hox gene families provides insights of decapod evolution.</title>
        <authorList>
            <person name="Jeong J.-H."/>
            <person name="Song I."/>
            <person name="Kim S."/>
            <person name="Choi T."/>
            <person name="Kim D."/>
            <person name="Ryu S."/>
            <person name="Kim W."/>
        </authorList>
    </citation>
    <scope>NUCLEOTIDE SEQUENCE [LARGE SCALE GENOMIC DNA]</scope>
    <source>
        <tissue evidence="2">Muscle</tissue>
    </source>
</reference>
<comment type="caution">
    <text evidence="2">The sequence shown here is derived from an EMBL/GenBank/DDBJ whole genome shotgun (WGS) entry which is preliminary data.</text>
</comment>
<accession>A0A5B7F9D1</accession>
<feature type="region of interest" description="Disordered" evidence="1">
    <location>
        <begin position="1"/>
        <end position="25"/>
    </location>
</feature>
<evidence type="ECO:0000313" key="3">
    <source>
        <dbReference type="Proteomes" id="UP000324222"/>
    </source>
</evidence>
<protein>
    <submittedName>
        <fullName evidence="2">Transposable element Tcb2 transposase</fullName>
    </submittedName>
</protein>
<dbReference type="Proteomes" id="UP000324222">
    <property type="component" value="Unassembled WGS sequence"/>
</dbReference>
<gene>
    <name evidence="2" type="primary">TCB2_4</name>
    <name evidence="2" type="ORF">E2C01_037897</name>
</gene>
<evidence type="ECO:0000256" key="1">
    <source>
        <dbReference type="SAM" id="MobiDB-lite"/>
    </source>
</evidence>
<dbReference type="EMBL" id="VSRR010006187">
    <property type="protein sequence ID" value="MPC44230.1"/>
    <property type="molecule type" value="Genomic_DNA"/>
</dbReference>
<dbReference type="InterPro" id="IPR036397">
    <property type="entry name" value="RNaseH_sf"/>
</dbReference>